<protein>
    <submittedName>
        <fullName evidence="2">Uncharacterized protein</fullName>
    </submittedName>
</protein>
<dbReference type="Proteomes" id="UP000664632">
    <property type="component" value="Unassembled WGS sequence"/>
</dbReference>
<evidence type="ECO:0000313" key="3">
    <source>
        <dbReference type="Proteomes" id="UP000664632"/>
    </source>
</evidence>
<dbReference type="RefSeq" id="WP_207112682.1">
    <property type="nucleotide sequence ID" value="NZ_JAFLWD010000021.1"/>
</dbReference>
<feature type="compositionally biased region" description="Low complexity" evidence="1">
    <location>
        <begin position="230"/>
        <end position="245"/>
    </location>
</feature>
<accession>A0ABS3GZH5</accession>
<reference evidence="2 3" key="1">
    <citation type="submission" date="2021-03" db="EMBL/GenBank/DDBJ databases">
        <title>Enterococcal diversity collection.</title>
        <authorList>
            <person name="Gilmore M.S."/>
            <person name="Schwartzman J."/>
            <person name="Van Tyne D."/>
            <person name="Martin M."/>
            <person name="Earl A.M."/>
            <person name="Manson A.L."/>
            <person name="Straub T."/>
            <person name="Salamzade R."/>
            <person name="Saavedra J."/>
            <person name="Lebreton F."/>
            <person name="Prichula J."/>
            <person name="Schaufler K."/>
            <person name="Gaca A."/>
            <person name="Sgardioli B."/>
            <person name="Wagenaar J."/>
            <person name="Strong T."/>
        </authorList>
    </citation>
    <scope>NUCLEOTIDE SEQUENCE [LARGE SCALE GENOMIC DNA]</scope>
    <source>
        <strain evidence="2 3">DIV0869a</strain>
    </source>
</reference>
<dbReference type="EMBL" id="JAFLWD010000021">
    <property type="protein sequence ID" value="MBO0440647.1"/>
    <property type="molecule type" value="Genomic_DNA"/>
</dbReference>
<sequence>MGKKKSWVQLFLVWIMLFQYGSSTIYAVAMEENQSLNQTMHVIKASEEKNSDRRQVENLVEESGIEKDSYTIQEPIALFSVTQEGLTEEHYYPVLSQKKIATLIRYTPKTESYALEAEQVVKKLADYPGETKNTAPLVLLEVEQQIIGKDEKSVYNFSTPEMSESETEQLFLQADISKINLSNTMDLYEEKEEQTENSKEDATQVTEETSILDSSVEESETSATREVSEESWTSETSSEVTQEQSVTEKKTDDSKAENKKTTEKESKSELRNMPLPLEPSRLRQNNSMFAQSIPLQLNQSSSGNISLIGEKKYYQFKVPERQT</sequence>
<comment type="caution">
    <text evidence="2">The sequence shown here is derived from an EMBL/GenBank/DDBJ whole genome shotgun (WGS) entry which is preliminary data.</text>
</comment>
<name>A0ABS3GZH5_9ENTE</name>
<keyword evidence="3" id="KW-1185">Reference proteome</keyword>
<feature type="non-terminal residue" evidence="2">
    <location>
        <position position="323"/>
    </location>
</feature>
<evidence type="ECO:0000256" key="1">
    <source>
        <dbReference type="SAM" id="MobiDB-lite"/>
    </source>
</evidence>
<proteinExistence type="predicted"/>
<feature type="region of interest" description="Disordered" evidence="1">
    <location>
        <begin position="189"/>
        <end position="280"/>
    </location>
</feature>
<feature type="compositionally biased region" description="Polar residues" evidence="1">
    <location>
        <begin position="203"/>
        <end position="213"/>
    </location>
</feature>
<evidence type="ECO:0000313" key="2">
    <source>
        <dbReference type="EMBL" id="MBO0440647.1"/>
    </source>
</evidence>
<organism evidence="2 3">
    <name type="scientific">Candidatus Enterococcus ikei</name>
    <dbReference type="NCBI Taxonomy" id="2815326"/>
    <lineage>
        <taxon>Bacteria</taxon>
        <taxon>Bacillati</taxon>
        <taxon>Bacillota</taxon>
        <taxon>Bacilli</taxon>
        <taxon>Lactobacillales</taxon>
        <taxon>Enterococcaceae</taxon>
        <taxon>Enterococcus</taxon>
    </lineage>
</organism>
<feature type="compositionally biased region" description="Basic and acidic residues" evidence="1">
    <location>
        <begin position="246"/>
        <end position="270"/>
    </location>
</feature>
<gene>
    <name evidence="2" type="ORF">JZO69_09755</name>
</gene>